<gene>
    <name evidence="1" type="ORF">OVN521_LOCUS39009</name>
</gene>
<keyword evidence="2" id="KW-1185">Reference proteome</keyword>
<name>A0A820TRH0_9BILA</name>
<dbReference type="Proteomes" id="UP000663866">
    <property type="component" value="Unassembled WGS sequence"/>
</dbReference>
<accession>A0A820TRH0</accession>
<evidence type="ECO:0000313" key="2">
    <source>
        <dbReference type="Proteomes" id="UP000663866"/>
    </source>
</evidence>
<reference evidence="1" key="1">
    <citation type="submission" date="2021-02" db="EMBL/GenBank/DDBJ databases">
        <authorList>
            <person name="Nowell W R."/>
        </authorList>
    </citation>
    <scope>NUCLEOTIDE SEQUENCE</scope>
</reference>
<proteinExistence type="predicted"/>
<protein>
    <submittedName>
        <fullName evidence="1">Uncharacterized protein</fullName>
    </submittedName>
</protein>
<feature type="non-terminal residue" evidence="1">
    <location>
        <position position="1"/>
    </location>
</feature>
<dbReference type="AlphaFoldDB" id="A0A820TRH0"/>
<comment type="caution">
    <text evidence="1">The sequence shown here is derived from an EMBL/GenBank/DDBJ whole genome shotgun (WGS) entry which is preliminary data.</text>
</comment>
<evidence type="ECO:0000313" key="1">
    <source>
        <dbReference type="EMBL" id="CAF4470687.1"/>
    </source>
</evidence>
<dbReference type="EMBL" id="CAJOBG010049012">
    <property type="protein sequence ID" value="CAF4470687.1"/>
    <property type="molecule type" value="Genomic_DNA"/>
</dbReference>
<organism evidence="1 2">
    <name type="scientific">Rotaria magnacalcarata</name>
    <dbReference type="NCBI Taxonomy" id="392030"/>
    <lineage>
        <taxon>Eukaryota</taxon>
        <taxon>Metazoa</taxon>
        <taxon>Spiralia</taxon>
        <taxon>Gnathifera</taxon>
        <taxon>Rotifera</taxon>
        <taxon>Eurotatoria</taxon>
        <taxon>Bdelloidea</taxon>
        <taxon>Philodinida</taxon>
        <taxon>Philodinidae</taxon>
        <taxon>Rotaria</taxon>
    </lineage>
</organism>
<sequence length="178" mass="19711">NQTMVVSERDCRIYLSSKSSDTINDNDNRIDQTAIINQTLEESTSTTTSTCPPAIRQAKDIISQVEEFLQYPVAGTIDLGSQDEILCGIGFASSDDSDPDNSIVNNFPNIDETQRTSLQPLIDSQVSSVSTAFCKATPSTPPTTATNNKEKRTRRVYTLRTIPYQTRKREARPASKIE</sequence>